<evidence type="ECO:0000313" key="2">
    <source>
        <dbReference type="EMBL" id="TNN29638.1"/>
    </source>
</evidence>
<evidence type="ECO:0000313" key="3">
    <source>
        <dbReference type="Proteomes" id="UP000314294"/>
    </source>
</evidence>
<keyword evidence="3" id="KW-1185">Reference proteome</keyword>
<dbReference type="AlphaFoldDB" id="A0A4Z2ELL8"/>
<accession>A0A4Z2ELL8</accession>
<reference evidence="2 3" key="1">
    <citation type="submission" date="2019-03" db="EMBL/GenBank/DDBJ databases">
        <title>First draft genome of Liparis tanakae, snailfish: a comprehensive survey of snailfish specific genes.</title>
        <authorList>
            <person name="Kim W."/>
            <person name="Song I."/>
            <person name="Jeong J.-H."/>
            <person name="Kim D."/>
            <person name="Kim S."/>
            <person name="Ryu S."/>
            <person name="Song J.Y."/>
            <person name="Lee S.K."/>
        </authorList>
    </citation>
    <scope>NUCLEOTIDE SEQUENCE [LARGE SCALE GENOMIC DNA]</scope>
    <source>
        <tissue evidence="2">Muscle</tissue>
    </source>
</reference>
<dbReference type="EMBL" id="SRLO01005415">
    <property type="protein sequence ID" value="TNN29638.1"/>
    <property type="molecule type" value="Genomic_DNA"/>
</dbReference>
<proteinExistence type="predicted"/>
<feature type="region of interest" description="Disordered" evidence="1">
    <location>
        <begin position="1"/>
        <end position="41"/>
    </location>
</feature>
<comment type="caution">
    <text evidence="2">The sequence shown here is derived from an EMBL/GenBank/DDBJ whole genome shotgun (WGS) entry which is preliminary data.</text>
</comment>
<dbReference type="Proteomes" id="UP000314294">
    <property type="component" value="Unassembled WGS sequence"/>
</dbReference>
<evidence type="ECO:0000256" key="1">
    <source>
        <dbReference type="SAM" id="MobiDB-lite"/>
    </source>
</evidence>
<sequence length="76" mass="8459">MNTSGPEAPPTRPHRNHIVSPPRSGSGNEIHSAAGSSREEFHTWRQTRVKKRVQTFTWLRLGPRAEHVPGKKDGPG</sequence>
<protein>
    <submittedName>
        <fullName evidence="2">Uncharacterized protein</fullName>
    </submittedName>
</protein>
<name>A0A4Z2ELL8_9TELE</name>
<gene>
    <name evidence="2" type="ORF">EYF80_060213</name>
</gene>
<organism evidence="2 3">
    <name type="scientific">Liparis tanakae</name>
    <name type="common">Tanaka's snailfish</name>
    <dbReference type="NCBI Taxonomy" id="230148"/>
    <lineage>
        <taxon>Eukaryota</taxon>
        <taxon>Metazoa</taxon>
        <taxon>Chordata</taxon>
        <taxon>Craniata</taxon>
        <taxon>Vertebrata</taxon>
        <taxon>Euteleostomi</taxon>
        <taxon>Actinopterygii</taxon>
        <taxon>Neopterygii</taxon>
        <taxon>Teleostei</taxon>
        <taxon>Neoteleostei</taxon>
        <taxon>Acanthomorphata</taxon>
        <taxon>Eupercaria</taxon>
        <taxon>Perciformes</taxon>
        <taxon>Cottioidei</taxon>
        <taxon>Cottales</taxon>
        <taxon>Liparidae</taxon>
        <taxon>Liparis</taxon>
    </lineage>
</organism>